<gene>
    <name evidence="1" type="ORF">GW7_13393</name>
</gene>
<dbReference type="AlphaFoldDB" id="G5C9Z4"/>
<evidence type="ECO:0000313" key="2">
    <source>
        <dbReference type="Proteomes" id="UP000006813"/>
    </source>
</evidence>
<name>G5C9Z4_HETGA</name>
<sequence>MLRSRSLPAFPTSPLMQPRKLTGSLGCSTDKLQNIVDTYVPTQAEKQNRLGSSDMLQASKEDAFISSCESAKAICEPEAISTAQISANGVPKGALGFPMGRVDHKDLEAEPRSDDDSPGDESCLRRPDNLKGLASFQQSHSTIASLGLAFPSQNGAAALGHWPSLVDRSTDDWENLAFPLGYKPNYNRATSAHSVTEDCLVPICCGLYELLSGILLILPDIMLEDVMEKLIQADTLLVLVNHPSPPIQQEVIKLLHAYFNRASKEQKDKFLKNRGFSLLANQLYLHRGTRELLDCFIEMFFGRRIGLDEE</sequence>
<protein>
    <submittedName>
        <fullName evidence="1">Lysosomal-trafficking regulator</fullName>
    </submittedName>
</protein>
<dbReference type="STRING" id="10181.G5C9Z4"/>
<dbReference type="InParanoid" id="G5C9Z4"/>
<dbReference type="Proteomes" id="UP000006813">
    <property type="component" value="Unassembled WGS sequence"/>
</dbReference>
<evidence type="ECO:0000313" key="1">
    <source>
        <dbReference type="EMBL" id="EHB18355.1"/>
    </source>
</evidence>
<reference evidence="1 2" key="1">
    <citation type="journal article" date="2011" name="Nature">
        <title>Genome sequencing reveals insights into physiology and longevity of the naked mole rat.</title>
        <authorList>
            <person name="Kim E.B."/>
            <person name="Fang X."/>
            <person name="Fushan A.A."/>
            <person name="Huang Z."/>
            <person name="Lobanov A.V."/>
            <person name="Han L."/>
            <person name="Marino S.M."/>
            <person name="Sun X."/>
            <person name="Turanov A.A."/>
            <person name="Yang P."/>
            <person name="Yim S.H."/>
            <person name="Zhao X."/>
            <person name="Kasaikina M.V."/>
            <person name="Stoletzki N."/>
            <person name="Peng C."/>
            <person name="Polak P."/>
            <person name="Xiong Z."/>
            <person name="Kiezun A."/>
            <person name="Zhu Y."/>
            <person name="Chen Y."/>
            <person name="Kryukov G.V."/>
            <person name="Zhang Q."/>
            <person name="Peshkin L."/>
            <person name="Yang L."/>
            <person name="Bronson R.T."/>
            <person name="Buffenstein R."/>
            <person name="Wang B."/>
            <person name="Han C."/>
            <person name="Li Q."/>
            <person name="Chen L."/>
            <person name="Zhao W."/>
            <person name="Sunyaev S.R."/>
            <person name="Park T.J."/>
            <person name="Zhang G."/>
            <person name="Wang J."/>
            <person name="Gladyshev V.N."/>
        </authorList>
    </citation>
    <scope>NUCLEOTIDE SEQUENCE [LARGE SCALE GENOMIC DNA]</scope>
</reference>
<organism evidence="1 2">
    <name type="scientific">Heterocephalus glaber</name>
    <name type="common">Naked mole rat</name>
    <dbReference type="NCBI Taxonomy" id="10181"/>
    <lineage>
        <taxon>Eukaryota</taxon>
        <taxon>Metazoa</taxon>
        <taxon>Chordata</taxon>
        <taxon>Craniata</taxon>
        <taxon>Vertebrata</taxon>
        <taxon>Euteleostomi</taxon>
        <taxon>Mammalia</taxon>
        <taxon>Eutheria</taxon>
        <taxon>Euarchontoglires</taxon>
        <taxon>Glires</taxon>
        <taxon>Rodentia</taxon>
        <taxon>Hystricomorpha</taxon>
        <taxon>Bathyergidae</taxon>
        <taxon>Heterocephalus</taxon>
    </lineage>
</organism>
<dbReference type="EMBL" id="JH174087">
    <property type="protein sequence ID" value="EHB18355.1"/>
    <property type="molecule type" value="Genomic_DNA"/>
</dbReference>
<proteinExistence type="predicted"/>
<accession>G5C9Z4</accession>